<dbReference type="Gene3D" id="3.20.20.450">
    <property type="entry name" value="EAL domain"/>
    <property type="match status" value="1"/>
</dbReference>
<feature type="transmembrane region" description="Helical" evidence="6">
    <location>
        <begin position="186"/>
        <end position="208"/>
    </location>
</feature>
<dbReference type="InterPro" id="IPR000160">
    <property type="entry name" value="GGDEF_dom"/>
</dbReference>
<dbReference type="RefSeq" id="WP_072696817.1">
    <property type="nucleotide sequence ID" value="NZ_FRDI01000004.1"/>
</dbReference>
<feature type="transmembrane region" description="Helical" evidence="6">
    <location>
        <begin position="119"/>
        <end position="140"/>
    </location>
</feature>
<dbReference type="CDD" id="cd01948">
    <property type="entry name" value="EAL"/>
    <property type="match status" value="1"/>
</dbReference>
<feature type="transmembrane region" description="Helical" evidence="6">
    <location>
        <begin position="20"/>
        <end position="41"/>
    </location>
</feature>
<evidence type="ECO:0000313" key="9">
    <source>
        <dbReference type="Proteomes" id="UP000186469"/>
    </source>
</evidence>
<dbReference type="PANTHER" id="PTHR33121">
    <property type="entry name" value="CYCLIC DI-GMP PHOSPHODIESTERASE PDEF"/>
    <property type="match status" value="1"/>
</dbReference>
<organism evidence="8 9">
    <name type="scientific">Desulfovibrio litoralis DSM 11393</name>
    <dbReference type="NCBI Taxonomy" id="1121455"/>
    <lineage>
        <taxon>Bacteria</taxon>
        <taxon>Pseudomonadati</taxon>
        <taxon>Thermodesulfobacteriota</taxon>
        <taxon>Desulfovibrionia</taxon>
        <taxon>Desulfovibrionales</taxon>
        <taxon>Desulfovibrionaceae</taxon>
        <taxon>Desulfovibrio</taxon>
    </lineage>
</organism>
<dbReference type="Pfam" id="PF07694">
    <property type="entry name" value="5TM-5TMR_LYT"/>
    <property type="match status" value="1"/>
</dbReference>
<comment type="subcellular location">
    <subcellularLocation>
        <location evidence="1">Cell membrane</location>
        <topology evidence="1">Multi-pass membrane protein</topology>
    </subcellularLocation>
</comment>
<evidence type="ECO:0000313" key="8">
    <source>
        <dbReference type="EMBL" id="SHN60458.1"/>
    </source>
</evidence>
<evidence type="ECO:0000256" key="4">
    <source>
        <dbReference type="ARBA" id="ARBA00022989"/>
    </source>
</evidence>
<evidence type="ECO:0000256" key="1">
    <source>
        <dbReference type="ARBA" id="ARBA00004651"/>
    </source>
</evidence>
<dbReference type="STRING" id="1121455.SAMN02745728_01131"/>
<dbReference type="EMBL" id="FRDI01000004">
    <property type="protein sequence ID" value="SHN60458.1"/>
    <property type="molecule type" value="Genomic_DNA"/>
</dbReference>
<dbReference type="Gene3D" id="3.30.70.270">
    <property type="match status" value="1"/>
</dbReference>
<keyword evidence="4 6" id="KW-1133">Transmembrane helix</keyword>
<evidence type="ECO:0000256" key="5">
    <source>
        <dbReference type="ARBA" id="ARBA00023136"/>
    </source>
</evidence>
<name>A0A1M7SPY6_9BACT</name>
<dbReference type="GO" id="GO:0071555">
    <property type="term" value="P:cell wall organization"/>
    <property type="evidence" value="ECO:0007669"/>
    <property type="project" value="InterPro"/>
</dbReference>
<keyword evidence="2" id="KW-1003">Cell membrane</keyword>
<dbReference type="GO" id="GO:0071111">
    <property type="term" value="F:cyclic-guanylate-specific phosphodiesterase activity"/>
    <property type="evidence" value="ECO:0007669"/>
    <property type="project" value="InterPro"/>
</dbReference>
<sequence>MLIDLFYSGLLRAIPEAISIFPRVFLQAIALIGLFSTFLIFYDFQKLSRKNDYILGIFFGVSCLILLLLMTGGLKVPIETLILTDFIFLAGFLGGWRNAIIVGCFAFGGRLLLGGITHWSFPFFNIFSIVLSSSLLHYYYQKYNKDYLNIKSGAILVLWRFFIIEFPLVIIFFISPNERDLIINLMARRFIGSFSFSVLILFAVIFLLQREKERGRQLYFDVLSGLPNRRALQKDIEENYRQDQQIHRSLLLIDICNLRDLVQELGYKWADMFINNMSQKLLQLTKEDWLAIYKTQVYCFSDRSFVLILQNIRIEKVEEKGIALQIYNILSTNEHSHNKMIKPCLSIGGFEVAPENIKNPMRFLRTLAFAERFSDGSIRYFESNVMHQIHKEKKIRYYIEQWIEEKRMPLWLQPKVSLTDSSCVGAESLLRAWQPNNTSRYFSPPEIFKIAETHRMLHELEWTSVETIVSYLESMPSELHHIPLSLNLSPSTFSNANFGQRICNLLSEKQIDSNRLVVEVIETSKLSFSDNIVQENFNCLIKNGIKLSLDDFGTGYASISLLSQLPFSELKLDYSLVSNIYEERSYSAIVMSVQGAKLYNATIVAEGIETIEQQQMLAELGVEKGQGFLFAKAISLEDFILYAKDKK</sequence>
<feature type="transmembrane region" description="Helical" evidence="6">
    <location>
        <begin position="86"/>
        <end position="107"/>
    </location>
</feature>
<feature type="transmembrane region" description="Helical" evidence="6">
    <location>
        <begin position="53"/>
        <end position="74"/>
    </location>
</feature>
<dbReference type="InterPro" id="IPR050706">
    <property type="entry name" value="Cyclic-di-GMP_PDE-like"/>
</dbReference>
<evidence type="ECO:0000259" key="7">
    <source>
        <dbReference type="PROSITE" id="PS50883"/>
    </source>
</evidence>
<evidence type="ECO:0000256" key="6">
    <source>
        <dbReference type="SAM" id="Phobius"/>
    </source>
</evidence>
<keyword evidence="5 6" id="KW-0472">Membrane</keyword>
<dbReference type="PROSITE" id="PS50883">
    <property type="entry name" value="EAL"/>
    <property type="match status" value="1"/>
</dbReference>
<dbReference type="InterPro" id="IPR001633">
    <property type="entry name" value="EAL_dom"/>
</dbReference>
<gene>
    <name evidence="8" type="ORF">SAMN02745728_01131</name>
</gene>
<dbReference type="SMART" id="SM00052">
    <property type="entry name" value="EAL"/>
    <property type="match status" value="1"/>
</dbReference>
<dbReference type="AlphaFoldDB" id="A0A1M7SPY6"/>
<dbReference type="PANTHER" id="PTHR33121:SF79">
    <property type="entry name" value="CYCLIC DI-GMP PHOSPHODIESTERASE PDED-RELATED"/>
    <property type="match status" value="1"/>
</dbReference>
<dbReference type="SUPFAM" id="SSF141868">
    <property type="entry name" value="EAL domain-like"/>
    <property type="match status" value="1"/>
</dbReference>
<dbReference type="GO" id="GO:0000155">
    <property type="term" value="F:phosphorelay sensor kinase activity"/>
    <property type="evidence" value="ECO:0007669"/>
    <property type="project" value="InterPro"/>
</dbReference>
<dbReference type="SMART" id="SM00267">
    <property type="entry name" value="GGDEF"/>
    <property type="match status" value="1"/>
</dbReference>
<reference evidence="8 9" key="1">
    <citation type="submission" date="2016-12" db="EMBL/GenBank/DDBJ databases">
        <authorList>
            <person name="Song W.-J."/>
            <person name="Kurnit D.M."/>
        </authorList>
    </citation>
    <scope>NUCLEOTIDE SEQUENCE [LARGE SCALE GENOMIC DNA]</scope>
    <source>
        <strain evidence="8 9">DSM 11393</strain>
    </source>
</reference>
<evidence type="ECO:0000256" key="2">
    <source>
        <dbReference type="ARBA" id="ARBA00022475"/>
    </source>
</evidence>
<dbReference type="Proteomes" id="UP000186469">
    <property type="component" value="Unassembled WGS sequence"/>
</dbReference>
<dbReference type="SUPFAM" id="SSF55073">
    <property type="entry name" value="Nucleotide cyclase"/>
    <property type="match status" value="1"/>
</dbReference>
<dbReference type="InterPro" id="IPR011620">
    <property type="entry name" value="Sig_transdc_His_kinase_LytS_TM"/>
</dbReference>
<evidence type="ECO:0000256" key="3">
    <source>
        <dbReference type="ARBA" id="ARBA00022692"/>
    </source>
</evidence>
<dbReference type="Pfam" id="PF00990">
    <property type="entry name" value="GGDEF"/>
    <property type="match status" value="1"/>
</dbReference>
<feature type="transmembrane region" description="Helical" evidence="6">
    <location>
        <begin position="152"/>
        <end position="174"/>
    </location>
</feature>
<dbReference type="InterPro" id="IPR029787">
    <property type="entry name" value="Nucleotide_cyclase"/>
</dbReference>
<dbReference type="GO" id="GO:0005886">
    <property type="term" value="C:plasma membrane"/>
    <property type="evidence" value="ECO:0007669"/>
    <property type="project" value="UniProtKB-SubCell"/>
</dbReference>
<dbReference type="Pfam" id="PF00563">
    <property type="entry name" value="EAL"/>
    <property type="match status" value="1"/>
</dbReference>
<protein>
    <submittedName>
        <fullName evidence="8">EAL domain, c-di-GMP-specific phosphodiesterase class I (Or its enzymatically inactive variant)</fullName>
    </submittedName>
</protein>
<dbReference type="InterPro" id="IPR043128">
    <property type="entry name" value="Rev_trsase/Diguanyl_cyclase"/>
</dbReference>
<feature type="domain" description="EAL" evidence="7">
    <location>
        <begin position="392"/>
        <end position="647"/>
    </location>
</feature>
<accession>A0A1M7SPY6</accession>
<keyword evidence="9" id="KW-1185">Reference proteome</keyword>
<keyword evidence="3 6" id="KW-0812">Transmembrane</keyword>
<proteinExistence type="predicted"/>
<dbReference type="InterPro" id="IPR035919">
    <property type="entry name" value="EAL_sf"/>
</dbReference>
<dbReference type="OrthoDB" id="7673416at2"/>